<dbReference type="GO" id="GO:0005085">
    <property type="term" value="F:guanyl-nucleotide exchange factor activity"/>
    <property type="evidence" value="ECO:0007669"/>
    <property type="project" value="UniProtKB-KW"/>
</dbReference>
<feature type="coiled-coil region" evidence="2">
    <location>
        <begin position="571"/>
        <end position="605"/>
    </location>
</feature>
<evidence type="ECO:0000256" key="2">
    <source>
        <dbReference type="SAM" id="Coils"/>
    </source>
</evidence>
<evidence type="ECO:0000313" key="6">
    <source>
        <dbReference type="Proteomes" id="UP000007879"/>
    </source>
</evidence>
<feature type="compositionally biased region" description="Low complexity" evidence="3">
    <location>
        <begin position="1095"/>
        <end position="1104"/>
    </location>
</feature>
<dbReference type="KEGG" id="aqu:105316460"/>
<name>A0A1X7VN11_AMPQE</name>
<feature type="compositionally biased region" description="Acidic residues" evidence="3">
    <location>
        <begin position="710"/>
        <end position="719"/>
    </location>
</feature>
<feature type="region of interest" description="Disordered" evidence="3">
    <location>
        <begin position="1133"/>
        <end position="1360"/>
    </location>
</feature>
<feature type="compositionally biased region" description="Basic and acidic residues" evidence="3">
    <location>
        <begin position="1292"/>
        <end position="1304"/>
    </location>
</feature>
<dbReference type="OrthoDB" id="28697at2759"/>
<dbReference type="InterPro" id="IPR035899">
    <property type="entry name" value="DBL_dom_sf"/>
</dbReference>
<keyword evidence="2" id="KW-0175">Coiled coil</keyword>
<dbReference type="PROSITE" id="PS50010">
    <property type="entry name" value="DH_2"/>
    <property type="match status" value="1"/>
</dbReference>
<protein>
    <recommendedName>
        <fullName evidence="4">DH domain-containing protein</fullName>
    </recommendedName>
</protein>
<dbReference type="Gene3D" id="1.20.900.10">
    <property type="entry name" value="Dbl homology (DH) domain"/>
    <property type="match status" value="1"/>
</dbReference>
<proteinExistence type="predicted"/>
<dbReference type="PANTHER" id="PTHR12877">
    <property type="entry name" value="RHO GUANINE NUCLEOTIDE EXCHANGE FACTOR"/>
    <property type="match status" value="1"/>
</dbReference>
<feature type="compositionally biased region" description="Acidic residues" evidence="3">
    <location>
        <begin position="1328"/>
        <end position="1338"/>
    </location>
</feature>
<dbReference type="InterPro" id="IPR015943">
    <property type="entry name" value="WD40/YVTN_repeat-like_dom_sf"/>
</dbReference>
<dbReference type="FunFam" id="1.20.900.10:FF:000003">
    <property type="entry name" value="Rho guanine nucleotide exchange factor 10 like"/>
    <property type="match status" value="1"/>
</dbReference>
<feature type="domain" description="DH" evidence="4">
    <location>
        <begin position="259"/>
        <end position="446"/>
    </location>
</feature>
<accession>A0A1X7VN11</accession>
<reference evidence="6" key="1">
    <citation type="journal article" date="2010" name="Nature">
        <title>The Amphimedon queenslandica genome and the evolution of animal complexity.</title>
        <authorList>
            <person name="Srivastava M."/>
            <person name="Simakov O."/>
            <person name="Chapman J."/>
            <person name="Fahey B."/>
            <person name="Gauthier M.E."/>
            <person name="Mitros T."/>
            <person name="Richards G.S."/>
            <person name="Conaco C."/>
            <person name="Dacre M."/>
            <person name="Hellsten U."/>
            <person name="Larroux C."/>
            <person name="Putnam N.H."/>
            <person name="Stanke M."/>
            <person name="Adamska M."/>
            <person name="Darling A."/>
            <person name="Degnan S.M."/>
            <person name="Oakley T.H."/>
            <person name="Plachetzki D.C."/>
            <person name="Zhai Y."/>
            <person name="Adamski M."/>
            <person name="Calcino A."/>
            <person name="Cummins S.F."/>
            <person name="Goodstein D.M."/>
            <person name="Harris C."/>
            <person name="Jackson D.J."/>
            <person name="Leys S.P."/>
            <person name="Shu S."/>
            <person name="Woodcroft B.J."/>
            <person name="Vervoort M."/>
            <person name="Kosik K.S."/>
            <person name="Manning G."/>
            <person name="Degnan B.M."/>
            <person name="Rokhsar D.S."/>
        </authorList>
    </citation>
    <scope>NUCLEOTIDE SEQUENCE [LARGE SCALE GENOMIC DNA]</scope>
</reference>
<dbReference type="SUPFAM" id="SSF50998">
    <property type="entry name" value="Quinoprotein alcohol dehydrogenase-like"/>
    <property type="match status" value="1"/>
</dbReference>
<evidence type="ECO:0000313" key="5">
    <source>
        <dbReference type="EnsemblMetazoa" id="Aqu2.1.41457_001"/>
    </source>
</evidence>
<evidence type="ECO:0000256" key="1">
    <source>
        <dbReference type="ARBA" id="ARBA00022658"/>
    </source>
</evidence>
<organism evidence="5">
    <name type="scientific">Amphimedon queenslandica</name>
    <name type="common">Sponge</name>
    <dbReference type="NCBI Taxonomy" id="400682"/>
    <lineage>
        <taxon>Eukaryota</taxon>
        <taxon>Metazoa</taxon>
        <taxon>Porifera</taxon>
        <taxon>Demospongiae</taxon>
        <taxon>Heteroscleromorpha</taxon>
        <taxon>Haplosclerida</taxon>
        <taxon>Niphatidae</taxon>
        <taxon>Amphimedon</taxon>
    </lineage>
</organism>
<dbReference type="Pfam" id="PF19056">
    <property type="entry name" value="WD40_2"/>
    <property type="match status" value="1"/>
</dbReference>
<dbReference type="InterPro" id="IPR011993">
    <property type="entry name" value="PH-like_dom_sf"/>
</dbReference>
<dbReference type="InterPro" id="IPR000219">
    <property type="entry name" value="DH_dom"/>
</dbReference>
<dbReference type="eggNOG" id="KOG3522">
    <property type="taxonomic scope" value="Eukaryota"/>
</dbReference>
<feature type="region of interest" description="Disordered" evidence="3">
    <location>
        <begin position="1095"/>
        <end position="1114"/>
    </location>
</feature>
<dbReference type="EnsemblMetazoa" id="XM_011411367.2">
    <property type="protein sequence ID" value="XP_011409669.1"/>
    <property type="gene ID" value="LOC105316460"/>
</dbReference>
<dbReference type="CDD" id="cd00160">
    <property type="entry name" value="RhoGEF"/>
    <property type="match status" value="1"/>
</dbReference>
<dbReference type="GO" id="GO:0005737">
    <property type="term" value="C:cytoplasm"/>
    <property type="evidence" value="ECO:0007669"/>
    <property type="project" value="UniProtKB-ARBA"/>
</dbReference>
<feature type="compositionally biased region" description="Basic and acidic residues" evidence="3">
    <location>
        <begin position="1250"/>
        <end position="1260"/>
    </location>
</feature>
<reference evidence="5" key="2">
    <citation type="submission" date="2017-05" db="UniProtKB">
        <authorList>
            <consortium name="EnsemblMetazoa"/>
        </authorList>
    </citation>
    <scope>IDENTIFICATION</scope>
</reference>
<dbReference type="GO" id="GO:0030036">
    <property type="term" value="P:actin cytoskeleton organization"/>
    <property type="evidence" value="ECO:0007669"/>
    <property type="project" value="TreeGrafter"/>
</dbReference>
<keyword evidence="6" id="KW-1185">Reference proteome</keyword>
<dbReference type="Pfam" id="PF00621">
    <property type="entry name" value="RhoGEF"/>
    <property type="match status" value="1"/>
</dbReference>
<feature type="region of interest" description="Disordered" evidence="3">
    <location>
        <begin position="181"/>
        <end position="222"/>
    </location>
</feature>
<keyword evidence="1" id="KW-0344">Guanine-nucleotide releasing factor</keyword>
<dbReference type="SUPFAM" id="SSF48065">
    <property type="entry name" value="DBL homology domain (DH-domain)"/>
    <property type="match status" value="1"/>
</dbReference>
<gene>
    <name evidence="5" type="primary">105316460</name>
</gene>
<dbReference type="InterPro" id="IPR011047">
    <property type="entry name" value="Quinoprotein_ADH-like_sf"/>
</dbReference>
<feature type="compositionally biased region" description="Basic and acidic residues" evidence="3">
    <location>
        <begin position="1217"/>
        <end position="1226"/>
    </location>
</feature>
<feature type="compositionally biased region" description="Basic and acidic residues" evidence="3">
    <location>
        <begin position="1164"/>
        <end position="1180"/>
    </location>
</feature>
<dbReference type="GO" id="GO:0051496">
    <property type="term" value="P:positive regulation of stress fiber assembly"/>
    <property type="evidence" value="ECO:0007669"/>
    <property type="project" value="TreeGrafter"/>
</dbReference>
<dbReference type="Gene3D" id="2.130.10.10">
    <property type="entry name" value="YVTN repeat-like/Quinoprotein amine dehydrogenase"/>
    <property type="match status" value="1"/>
</dbReference>
<dbReference type="Pfam" id="PF19057">
    <property type="entry name" value="PH_19"/>
    <property type="match status" value="1"/>
</dbReference>
<dbReference type="SMART" id="SM00325">
    <property type="entry name" value="RhoGEF"/>
    <property type="match status" value="1"/>
</dbReference>
<dbReference type="Gene3D" id="2.30.29.30">
    <property type="entry name" value="Pleckstrin-homology domain (PH domain)/Phosphotyrosine-binding domain (PTB)"/>
    <property type="match status" value="1"/>
</dbReference>
<dbReference type="PANTHER" id="PTHR12877:SF7">
    <property type="entry name" value="RHO GUANINE NUCLEOTIDE EXCHANGE FACTOR 10-LIKE PROTEIN"/>
    <property type="match status" value="1"/>
</dbReference>
<evidence type="ECO:0000256" key="3">
    <source>
        <dbReference type="SAM" id="MobiDB-lite"/>
    </source>
</evidence>
<dbReference type="EnsemblMetazoa" id="Aqu2.1.41457_001">
    <property type="protein sequence ID" value="Aqu2.1.41457_001"/>
    <property type="gene ID" value="Aqu2.1.41457"/>
</dbReference>
<feature type="compositionally biased region" description="Basic and acidic residues" evidence="3">
    <location>
        <begin position="1312"/>
        <end position="1327"/>
    </location>
</feature>
<dbReference type="InParanoid" id="A0A1X7VN11"/>
<feature type="compositionally biased region" description="Basic residues" evidence="3">
    <location>
        <begin position="1147"/>
        <end position="1158"/>
    </location>
</feature>
<dbReference type="InterPro" id="IPR039919">
    <property type="entry name" value="ARHGEF10/ARHGEF17"/>
</dbReference>
<sequence length="1460" mass="163413">MAEQNLQQGANGRQRRLGVYEEVTLSLSEEEGGYAKLSDLKVLDKYSYSEEFDDPSSLLDRHPYTEGMEFYPGQTDNPYSNIDDFVDSFSDTDSEYEEEEPVGVPITQLRDKRDTTIDIIGSLCLQGVLQGLIPEEEATGGPMQILPSSILMTSNLEGQNAALDELSVMIVAKSSDIVPETPYDPNNTITGAGRGKSTRTEPHPHRRAQISVSPKSRPHSDSIANRIDVRPTTVTYIDNIVRAPPLPPIDELLPENEKKRYKVIENLLESEASFLTSLNIAIELYRKPLKTDVSTELTLDDIRHLFGPIGTLLEHHELFFAALCEQTKNWSPAKQIGDVFLASFSRRDVVRHYSKYVNNFTVAMNILEKAIKKKQRFFEFLKRQMKTSGIQLSLQALLLKPIQRFFQYLLFLKDLIKYTPTTHPDSIVLEMAEAHIEGIANYLNEAKRRSEQLTIVQYLNTALERLPHNLLLKNQRLHRQDMIQWTSLKDGKWIFKERLLFLFDYLIVCCSVKQPKLRKTSVSNRSSVIEAEHVISGDSSAFNLKYKWSCPITDVELTDPDYMKETNTIVIGGSQDENAQLRGKYDELKDEMKKLNQDFEHLYRIGGLIASLSRPYEGISMASVQNSCRVLQRKLEQSHELIRSCCEPTRVDITIPGSDGMRSHQIFMFESKLAREDWIGEFQLAKLKQTPANRQTWVSDEDDPYDFEFEESDECDTADQEPGPGGVERGRELSEKSIATETLPLVVDCMKLSHNSELSTVECATSVGNNKVWFATGNNSGAFISVVRCFLPSPMLVETFPIQSRKILCMKSVPTTSSADNRSSMTVWIGSQCGKLFLYDADSNKCLQSVQLQDSVLCIERYRNRAFVGTANGYVNVFTRAKGMHWDLKKLDHRIPLSQYSIQCFCLVSNKLWIGVQKCFVVLDMEKLHIETSHKVTNDDVSVKRMESAGAGVWIALSKGSILYLFHKDTKKPVQEINIKGSLSNIVANANIEDKLNSHVNIHITSLLVESGFLWTGTSSGATLIYRIPPLNGLPILNSRPFLAGDGHNGTVRVLVSVQTQIDKTSARFEEFMKEERERNIAGSYNKPEANAAKTLTSAAQAAPAPTPEIDRTALPRVEQVIKKLELGKEFLKSEKEALPQPQRPTPKPRLKKMKKKAAAQAAKKSEEKKEKAKEAKKNESVAPPVAPNSLPMVPVTEFSSDSTVVSPVAVTITDFEVQKDTKNAEAEIEDDHIYEIPQKPPGGPASEGDTSKPEIKEAQPYEDPASSTLKAGGAGKNSDAAGDYEIPRSTLKKDDEKPHEKPTPKIRKKIKETTEREGPDPSKKEEEAAEVEEAEYDEVPKEDVQLSGDELENRQNLKSSSDIVITPSRYEGDQILSGEAIYEHIQSSTISMAIPGRQVMPTSSSSFVFSGGDGLVNFRQGQQDSVLQQVALNTHSGRDAFKNGCPCIITFQVPETNTA</sequence>
<dbReference type="Proteomes" id="UP000007879">
    <property type="component" value="Unassembled WGS sequence"/>
</dbReference>
<dbReference type="STRING" id="400682.A0A1X7VN11"/>
<feature type="region of interest" description="Disordered" evidence="3">
    <location>
        <begin position="710"/>
        <end position="732"/>
    </location>
</feature>
<evidence type="ECO:0000259" key="4">
    <source>
        <dbReference type="PROSITE" id="PS50010"/>
    </source>
</evidence>